<evidence type="ECO:0000313" key="3">
    <source>
        <dbReference type="Proteomes" id="UP000824334"/>
    </source>
</evidence>
<evidence type="ECO:0000256" key="1">
    <source>
        <dbReference type="SAM" id="SignalP"/>
    </source>
</evidence>
<dbReference type="Proteomes" id="UP000824334">
    <property type="component" value="Chromosome"/>
</dbReference>
<dbReference type="Pfam" id="PF12276">
    <property type="entry name" value="DUF3617"/>
    <property type="match status" value="1"/>
</dbReference>
<dbReference type="InterPro" id="IPR022061">
    <property type="entry name" value="DUF3617"/>
</dbReference>
<feature type="chain" id="PRO_5046209233" evidence="1">
    <location>
        <begin position="45"/>
        <end position="178"/>
    </location>
</feature>
<gene>
    <name evidence="2" type="ORF">KWG56_12175</name>
</gene>
<organism evidence="2 3">
    <name type="scientific">Brevundimonas nasdae</name>
    <dbReference type="NCBI Taxonomy" id="172043"/>
    <lineage>
        <taxon>Bacteria</taxon>
        <taxon>Pseudomonadati</taxon>
        <taxon>Pseudomonadota</taxon>
        <taxon>Alphaproteobacteria</taxon>
        <taxon>Caulobacterales</taxon>
        <taxon>Caulobacteraceae</taxon>
        <taxon>Brevundimonas</taxon>
    </lineage>
</organism>
<keyword evidence="1" id="KW-0732">Signal</keyword>
<proteinExistence type="predicted"/>
<evidence type="ECO:0000313" key="2">
    <source>
        <dbReference type="EMBL" id="QYC09358.1"/>
    </source>
</evidence>
<sequence>MNHIMKMKAEQKAAMSRLTPSRKALARKTLAVLAPVLAGGFMLAAPAMAPAQVTAQTAAQSEVLPGYWEYTTNAVGQRETLQKCVRPSEINRFFGGISTNKWRCTYPTRVVGDGNARFEGTCSDHKNRRINVRLSGTYTETSFSFRGGAQVVRGTPYIPASITARRISAQCPANAEYF</sequence>
<dbReference type="EMBL" id="CP080034">
    <property type="protein sequence ID" value="QYC09358.1"/>
    <property type="molecule type" value="Genomic_DNA"/>
</dbReference>
<reference evidence="2 3" key="1">
    <citation type="submission" date="2021-07" db="EMBL/GenBank/DDBJ databases">
        <title>Isolation and characterization of bacteria from a gold mining with a capacity of golden bioaccumulation.</title>
        <authorList>
            <person name="Yang X.J."/>
        </authorList>
    </citation>
    <scope>NUCLEOTIDE SEQUENCE [LARGE SCALE GENOMIC DNA]</scope>
    <source>
        <strain evidence="2 3">Au29</strain>
    </source>
</reference>
<protein>
    <submittedName>
        <fullName evidence="2">DUF3617 family protein</fullName>
    </submittedName>
</protein>
<accession>A0ABX8TGY3</accession>
<name>A0ABX8TGY3_9CAUL</name>
<feature type="signal peptide" evidence="1">
    <location>
        <begin position="1"/>
        <end position="44"/>
    </location>
</feature>
<keyword evidence="3" id="KW-1185">Reference proteome</keyword>